<dbReference type="PIRSF" id="PIRSF036945">
    <property type="entry name" value="Spt5"/>
    <property type="match status" value="1"/>
</dbReference>
<dbReference type="AlphaFoldDB" id="A0A9P6X6W9"/>
<dbReference type="EMBL" id="JAANQT010001094">
    <property type="protein sequence ID" value="KAG1306642.1"/>
    <property type="molecule type" value="Genomic_DNA"/>
</dbReference>
<dbReference type="SMART" id="SM00738">
    <property type="entry name" value="NGN"/>
    <property type="match status" value="1"/>
</dbReference>
<dbReference type="SUPFAM" id="SSF50104">
    <property type="entry name" value="Translation proteins SH3-like domain"/>
    <property type="match status" value="1"/>
</dbReference>
<feature type="domain" description="KOW" evidence="16">
    <location>
        <begin position="388"/>
        <end position="415"/>
    </location>
</feature>
<dbReference type="InterPro" id="IPR006645">
    <property type="entry name" value="NGN-like_dom"/>
</dbReference>
<dbReference type="Pfam" id="PF03439">
    <property type="entry name" value="Spt5-NGN"/>
    <property type="match status" value="1"/>
</dbReference>
<evidence type="ECO:0000256" key="13">
    <source>
        <dbReference type="PIRNR" id="PIRNR036945"/>
    </source>
</evidence>
<evidence type="ECO:0000256" key="2">
    <source>
        <dbReference type="ARBA" id="ARBA00006956"/>
    </source>
</evidence>
<feature type="compositionally biased region" description="Low complexity" evidence="14">
    <location>
        <begin position="824"/>
        <end position="835"/>
    </location>
</feature>
<evidence type="ECO:0000256" key="4">
    <source>
        <dbReference type="ARBA" id="ARBA00022491"/>
    </source>
</evidence>
<feature type="domain" description="Spt5 C-terminal" evidence="17">
    <location>
        <begin position="763"/>
        <end position="899"/>
    </location>
</feature>
<dbReference type="GO" id="GO:0006368">
    <property type="term" value="P:transcription elongation by RNA polymerase II"/>
    <property type="evidence" value="ECO:0007669"/>
    <property type="project" value="TreeGrafter"/>
</dbReference>
<dbReference type="InterPro" id="IPR057934">
    <property type="entry name" value="KOW_Spt5_7"/>
</dbReference>
<dbReference type="InterPro" id="IPR041975">
    <property type="entry name" value="KOW_Spt5_2"/>
</dbReference>
<evidence type="ECO:0000259" key="17">
    <source>
        <dbReference type="SMART" id="SM01104"/>
    </source>
</evidence>
<dbReference type="InterPro" id="IPR041978">
    <property type="entry name" value="KOW_Spt5_5"/>
</dbReference>
<evidence type="ECO:0000256" key="12">
    <source>
        <dbReference type="ARBA" id="ARBA00025870"/>
    </source>
</evidence>
<feature type="domain" description="KOW" evidence="16">
    <location>
        <begin position="562"/>
        <end position="587"/>
    </location>
</feature>
<keyword evidence="10 13" id="KW-0539">Nucleus</keyword>
<dbReference type="CDD" id="cd06086">
    <property type="entry name" value="KOW_Spt5_6"/>
    <property type="match status" value="1"/>
</dbReference>
<evidence type="ECO:0000256" key="14">
    <source>
        <dbReference type="SAM" id="MobiDB-lite"/>
    </source>
</evidence>
<dbReference type="GO" id="GO:0032044">
    <property type="term" value="C:DSIF complex"/>
    <property type="evidence" value="ECO:0007669"/>
    <property type="project" value="TreeGrafter"/>
</dbReference>
<dbReference type="CDD" id="cd06082">
    <property type="entry name" value="KOW_Spt5_2"/>
    <property type="match status" value="1"/>
</dbReference>
<feature type="compositionally biased region" description="Acidic residues" evidence="14">
    <location>
        <begin position="11"/>
        <end position="33"/>
    </location>
</feature>
<dbReference type="FunFam" id="2.30.30.30:FF:000018">
    <property type="entry name" value="Transcription elongation factor SPT5"/>
    <property type="match status" value="1"/>
</dbReference>
<evidence type="ECO:0000256" key="5">
    <source>
        <dbReference type="ARBA" id="ARBA00022553"/>
    </source>
</evidence>
<dbReference type="InterPro" id="IPR008991">
    <property type="entry name" value="Translation_prot_SH3-like_sf"/>
</dbReference>
<accession>A0A9P6X6W9</accession>
<evidence type="ECO:0000256" key="8">
    <source>
        <dbReference type="ARBA" id="ARBA00023159"/>
    </source>
</evidence>
<evidence type="ECO:0000256" key="6">
    <source>
        <dbReference type="ARBA" id="ARBA00022737"/>
    </source>
</evidence>
<comment type="caution">
    <text evidence="18">The sequence shown here is derived from an EMBL/GenBank/DDBJ whole genome shotgun (WGS) entry which is preliminary data.</text>
</comment>
<dbReference type="FunFam" id="3.30.70.940:FF:000005">
    <property type="entry name" value="Transcription elongation factor SPT5"/>
    <property type="match status" value="1"/>
</dbReference>
<evidence type="ECO:0000256" key="7">
    <source>
        <dbReference type="ARBA" id="ARBA00023015"/>
    </source>
</evidence>
<keyword evidence="6" id="KW-0677">Repeat</keyword>
<dbReference type="GO" id="GO:0003729">
    <property type="term" value="F:mRNA binding"/>
    <property type="evidence" value="ECO:0007669"/>
    <property type="project" value="TreeGrafter"/>
</dbReference>
<evidence type="ECO:0000259" key="15">
    <source>
        <dbReference type="SMART" id="SM00738"/>
    </source>
</evidence>
<dbReference type="CDD" id="cd06084">
    <property type="entry name" value="KOW_Spt5_4"/>
    <property type="match status" value="1"/>
</dbReference>
<feature type="region of interest" description="Disordered" evidence="14">
    <location>
        <begin position="622"/>
        <end position="658"/>
    </location>
</feature>
<dbReference type="InterPro" id="IPR039385">
    <property type="entry name" value="NGN_Euk"/>
</dbReference>
<keyword evidence="19" id="KW-1185">Reference proteome</keyword>
<dbReference type="Pfam" id="PF23291">
    <property type="entry name" value="KOW4_SPT5"/>
    <property type="match status" value="1"/>
</dbReference>
<dbReference type="Gene3D" id="3.30.70.940">
    <property type="entry name" value="NusG, N-terminal domain"/>
    <property type="match status" value="1"/>
</dbReference>
<dbReference type="Pfam" id="PF12815">
    <property type="entry name" value="CTD"/>
    <property type="match status" value="1"/>
</dbReference>
<dbReference type="InterPro" id="IPR036735">
    <property type="entry name" value="NGN_dom_sf"/>
</dbReference>
<dbReference type="OrthoDB" id="28901at2759"/>
<dbReference type="Proteomes" id="UP000716291">
    <property type="component" value="Unassembled WGS sequence"/>
</dbReference>
<dbReference type="InterPro" id="IPR022581">
    <property type="entry name" value="Spt5_N"/>
</dbReference>
<evidence type="ECO:0000256" key="11">
    <source>
        <dbReference type="ARBA" id="ARBA00024691"/>
    </source>
</evidence>
<comment type="similarity">
    <text evidence="2 13">Belongs to the SPT5 family.</text>
</comment>
<dbReference type="CDD" id="cd09888">
    <property type="entry name" value="NGN_Euk"/>
    <property type="match status" value="1"/>
</dbReference>
<evidence type="ECO:0000256" key="10">
    <source>
        <dbReference type="ARBA" id="ARBA00023242"/>
    </source>
</evidence>
<keyword evidence="9 13" id="KW-0804">Transcription</keyword>
<evidence type="ECO:0000313" key="19">
    <source>
        <dbReference type="Proteomes" id="UP000716291"/>
    </source>
</evidence>
<feature type="region of interest" description="Disordered" evidence="14">
    <location>
        <begin position="1"/>
        <end position="68"/>
    </location>
</feature>
<dbReference type="Pfam" id="PF23287">
    <property type="entry name" value="KOW7_SPT5"/>
    <property type="match status" value="1"/>
</dbReference>
<keyword evidence="5" id="KW-0597">Phosphoprotein</keyword>
<feature type="domain" description="KOW" evidence="16">
    <location>
        <begin position="984"/>
        <end position="1011"/>
    </location>
</feature>
<evidence type="ECO:0000313" key="18">
    <source>
        <dbReference type="EMBL" id="KAG1306642.1"/>
    </source>
</evidence>
<dbReference type="InterPro" id="IPR057936">
    <property type="entry name" value="KOWx_Spt5"/>
</dbReference>
<proteinExistence type="inferred from homology"/>
<dbReference type="InterPro" id="IPR014722">
    <property type="entry name" value="Rib_uL2_dom2"/>
</dbReference>
<dbReference type="InterPro" id="IPR041973">
    <property type="entry name" value="KOW_Spt5_1"/>
</dbReference>
<evidence type="ECO:0000256" key="3">
    <source>
        <dbReference type="ARBA" id="ARBA00020181"/>
    </source>
</evidence>
<feature type="domain" description="KOW" evidence="16">
    <location>
        <begin position="233"/>
        <end position="260"/>
    </location>
</feature>
<organism evidence="18 19">
    <name type="scientific">Rhizopus oryzae</name>
    <name type="common">Mucormycosis agent</name>
    <name type="synonym">Rhizopus arrhizus var. delemar</name>
    <dbReference type="NCBI Taxonomy" id="64495"/>
    <lineage>
        <taxon>Eukaryota</taxon>
        <taxon>Fungi</taxon>
        <taxon>Fungi incertae sedis</taxon>
        <taxon>Mucoromycota</taxon>
        <taxon>Mucoromycotina</taxon>
        <taxon>Mucoromycetes</taxon>
        <taxon>Mucorales</taxon>
        <taxon>Mucorineae</taxon>
        <taxon>Rhizopodaceae</taxon>
        <taxon>Rhizopus</taxon>
    </lineage>
</organism>
<dbReference type="InterPro" id="IPR041976">
    <property type="entry name" value="KOW_Spt5_3"/>
</dbReference>
<dbReference type="InterPro" id="IPR005100">
    <property type="entry name" value="NGN-domain"/>
</dbReference>
<dbReference type="SMART" id="SM00739">
    <property type="entry name" value="KOW"/>
    <property type="match status" value="6"/>
</dbReference>
<feature type="domain" description="NusG-like N-terminal" evidence="15">
    <location>
        <begin position="139"/>
        <end position="228"/>
    </location>
</feature>
<feature type="compositionally biased region" description="Gly residues" evidence="14">
    <location>
        <begin position="642"/>
        <end position="658"/>
    </location>
</feature>
<evidence type="ECO:0000259" key="16">
    <source>
        <dbReference type="SMART" id="SM00739"/>
    </source>
</evidence>
<dbReference type="GO" id="GO:0006357">
    <property type="term" value="P:regulation of transcription by RNA polymerase II"/>
    <property type="evidence" value="ECO:0007669"/>
    <property type="project" value="InterPro"/>
</dbReference>
<protein>
    <recommendedName>
        <fullName evidence="3 13">Transcription elongation factor SPT5</fullName>
    </recommendedName>
</protein>
<dbReference type="Pfam" id="PF23037">
    <property type="entry name" value="KOWx_SPT5"/>
    <property type="match status" value="1"/>
</dbReference>
<dbReference type="InterPro" id="IPR039659">
    <property type="entry name" value="SPT5"/>
</dbReference>
<comment type="subcellular location">
    <subcellularLocation>
        <location evidence="1 13">Nucleus</location>
    </subcellularLocation>
</comment>
<feature type="domain" description="KOW" evidence="16">
    <location>
        <begin position="665"/>
        <end position="692"/>
    </location>
</feature>
<sequence>MANPNKHNKEEDDVPYGDEEEEEEDEDYDDDDDNRSKKRKFNPFIDEMAIVNDEEDDEEEDEEYAREDGFIEEDVEELDSAAKITSRRHVELDRRRRELEDMDDEQVAAFYVEKYGPQPSAFRNIEEVPQQLLHPNVNDPNLWMVKCKPGKERDIIFGIMKRHFDRARGSHPLDTFSAFARESLKGYIYIEAKRQAHVQEAINNIPNLYMTTLMLVPLKDMVDAINVQKKDVDIPLGGWVRIKRGTYTGDLAQVVEVSDSQDSARVKVVPRLDLENAGQLNDEDGKKRKKAVRPPPRLFNPERLPSRSISSLQKKGPYWVYNGDHYRDGYLEKYMKVAVLQLEDVNPTLDEIARFAGNEINGEDGERAIDLSTLSTLTINSNQTNNLLFQPGDTVSVVEGDMIHSTGIVENVLDSSVVVSLKVDGSKKRVTLPAKQLRKKFKEGDHVKVINGRYRDESGMVVKVEENIVTLLSDATLKEVRVFSKDLREAADVMFGKTVIGNYELHDLVQLDFYTVGVIVQVDRDSFKVLTQNGELRTVEPHQITNKRDSKKAIATDANGNSIRSGDSVIEVGGDKRNCSILHLYRHLVFLHSREHSENFGVWVTNTRSVVSATARSRSVSAMDNQKPFAAPTPYNRDARGGGRGGRGGSAGRGGFYGRGRGGRDNLVAKTVRIAQGPHKGYIGIVKDATDDSARVELHTDCRIINVEKSKLIILDSQGNPIGQAAPSHFDNNVSNNTGYSRTVATPSRYGDGAQTPMRNAAGARTPAWNSGSKTPAWNSGARTPNPYANDGGRTPAWDSGSKTPMWRSDAWSSSTSLNHDKPTSSTNSSSNHNSSRYDDTNIPPQTPSSSWIAPTPHYESVPTPGAGFIPPTPGAFMSAPTPAAYEAGTSGNFVPATPAESALPQTPFMPTGGDYRYVEEVDNEEDWPIEDIEVKFIRDEGAARRGQLASIVSVDIISKRCVVNLYSTSEKIDIPFDCIEPARPNKKENVRIIKGEHRGELGNLIGVDAQDGIVRLKGDAAGFKFLNMVTVGKYIGTESVV</sequence>
<evidence type="ECO:0000256" key="1">
    <source>
        <dbReference type="ARBA" id="ARBA00004123"/>
    </source>
</evidence>
<feature type="compositionally biased region" description="Acidic residues" evidence="14">
    <location>
        <begin position="52"/>
        <end position="68"/>
    </location>
</feature>
<dbReference type="GO" id="GO:0000785">
    <property type="term" value="C:chromatin"/>
    <property type="evidence" value="ECO:0007669"/>
    <property type="project" value="UniProtKB-ARBA"/>
</dbReference>
<dbReference type="Pfam" id="PF23284">
    <property type="entry name" value="KOW2_Spt5"/>
    <property type="match status" value="1"/>
</dbReference>
<feature type="compositionally biased region" description="Polar residues" evidence="14">
    <location>
        <begin position="768"/>
        <end position="783"/>
    </location>
</feature>
<keyword evidence="7" id="KW-0805">Transcription regulation</keyword>
<gene>
    <name evidence="18" type="ORF">G6F64_007437</name>
</gene>
<dbReference type="CDD" id="cd06085">
    <property type="entry name" value="KOW_Spt5_5"/>
    <property type="match status" value="1"/>
</dbReference>
<dbReference type="PANTHER" id="PTHR11125">
    <property type="entry name" value="SUPPRESSOR OF TY 5"/>
    <property type="match status" value="1"/>
</dbReference>
<dbReference type="InterPro" id="IPR024945">
    <property type="entry name" value="Spt5_C_dom"/>
</dbReference>
<dbReference type="Pfam" id="PF23042">
    <property type="entry name" value="KOW1_SPT5"/>
    <property type="match status" value="1"/>
</dbReference>
<evidence type="ECO:0000256" key="9">
    <source>
        <dbReference type="ARBA" id="ARBA00023163"/>
    </source>
</evidence>
<feature type="region of interest" description="Disordered" evidence="14">
    <location>
        <begin position="277"/>
        <end position="304"/>
    </location>
</feature>
<feature type="domain" description="KOW" evidence="16">
    <location>
        <begin position="440"/>
        <end position="467"/>
    </location>
</feature>
<dbReference type="InterPro" id="IPR005824">
    <property type="entry name" value="KOW"/>
</dbReference>
<dbReference type="PANTHER" id="PTHR11125:SF7">
    <property type="entry name" value="TRANSCRIPTION ELONGATION FACTOR SPT5"/>
    <property type="match status" value="1"/>
</dbReference>
<dbReference type="Pfam" id="PF23290">
    <property type="entry name" value="KOW5_SPT5"/>
    <property type="match status" value="1"/>
</dbReference>
<reference evidence="18" key="1">
    <citation type="journal article" date="2020" name="Microb. Genom.">
        <title>Genetic diversity of clinical and environmental Mucorales isolates obtained from an investigation of mucormycosis cases among solid organ transplant recipients.</title>
        <authorList>
            <person name="Nguyen M.H."/>
            <person name="Kaul D."/>
            <person name="Muto C."/>
            <person name="Cheng S.J."/>
            <person name="Richter R.A."/>
            <person name="Bruno V.M."/>
            <person name="Liu G."/>
            <person name="Beyhan S."/>
            <person name="Sundermann A.J."/>
            <person name="Mounaud S."/>
            <person name="Pasculle A.W."/>
            <person name="Nierman W.C."/>
            <person name="Driscoll E."/>
            <person name="Cumbie R."/>
            <person name="Clancy C.J."/>
            <person name="Dupont C.L."/>
        </authorList>
    </citation>
    <scope>NUCLEOTIDE SEQUENCE</scope>
    <source>
        <strain evidence="18">GL11</strain>
    </source>
</reference>
<dbReference type="Pfam" id="PF11942">
    <property type="entry name" value="Spt5_N"/>
    <property type="match status" value="1"/>
</dbReference>
<keyword evidence="4" id="KW-0678">Repressor</keyword>
<dbReference type="GO" id="GO:0032784">
    <property type="term" value="P:regulation of DNA-templated transcription elongation"/>
    <property type="evidence" value="ECO:0007669"/>
    <property type="project" value="InterPro"/>
</dbReference>
<feature type="compositionally biased region" description="Polar residues" evidence="14">
    <location>
        <begin position="730"/>
        <end position="746"/>
    </location>
</feature>
<keyword evidence="8" id="KW-0010">Activator</keyword>
<dbReference type="CDD" id="cd06081">
    <property type="entry name" value="KOW_Spt5_1"/>
    <property type="match status" value="1"/>
</dbReference>
<dbReference type="InterPro" id="IPR041977">
    <property type="entry name" value="KOW_Spt5_4"/>
</dbReference>
<dbReference type="Gene3D" id="2.30.30.30">
    <property type="match status" value="3"/>
</dbReference>
<name>A0A9P6X6W9_RHIOR</name>
<feature type="region of interest" description="Disordered" evidence="14">
    <location>
        <begin position="724"/>
        <end position="875"/>
    </location>
</feature>
<comment type="function">
    <text evidence="11 13">The SPT4-SPT5 complex mediates both activation and inhibition of transcription elongation, and plays a role in pre-mRNA processing. This complex seems to be important for the stability of the RNA polymerase II elongation machinery on the chromatin template but not for the inherent ability of this machinery to translocate down the gene.</text>
</comment>
<dbReference type="SMART" id="SM01104">
    <property type="entry name" value="CTD"/>
    <property type="match status" value="1"/>
</dbReference>
<dbReference type="CDD" id="cd06083">
    <property type="entry name" value="KOW_Spt5_3"/>
    <property type="match status" value="1"/>
</dbReference>
<comment type="subunit">
    <text evidence="12">Component of the SPT4-SPT5 complex. Interacts with RNA polymerase II.</text>
</comment>
<dbReference type="Pfam" id="PF00467">
    <property type="entry name" value="KOW"/>
    <property type="match status" value="1"/>
</dbReference>
<dbReference type="InterPro" id="IPR017071">
    <property type="entry name" value="TF_Spt5_eukaryote"/>
</dbReference>